<reference evidence="3" key="1">
    <citation type="journal article" date="2014" name="Int. J. Syst. Evol. Microbiol.">
        <title>Complete genome sequence of Corynebacterium casei LMG S-19264T (=DSM 44701T), isolated from a smear-ripened cheese.</title>
        <authorList>
            <consortium name="US DOE Joint Genome Institute (JGI-PGF)"/>
            <person name="Walter F."/>
            <person name="Albersmeier A."/>
            <person name="Kalinowski J."/>
            <person name="Ruckert C."/>
        </authorList>
    </citation>
    <scope>NUCLEOTIDE SEQUENCE</scope>
    <source>
        <strain evidence="3">VKM Ac-1321</strain>
    </source>
</reference>
<dbReference type="AlphaFoldDB" id="A0A9W6KX54"/>
<dbReference type="Proteomes" id="UP001143480">
    <property type="component" value="Unassembled WGS sequence"/>
</dbReference>
<protein>
    <submittedName>
        <fullName evidence="3">Uncharacterized protein</fullName>
    </submittedName>
</protein>
<dbReference type="EMBL" id="BSFP01000122">
    <property type="protein sequence ID" value="GLL08030.1"/>
    <property type="molecule type" value="Genomic_DNA"/>
</dbReference>
<keyword evidence="2" id="KW-1133">Transmembrane helix</keyword>
<evidence type="ECO:0000313" key="4">
    <source>
        <dbReference type="Proteomes" id="UP001143480"/>
    </source>
</evidence>
<keyword evidence="2" id="KW-0812">Transmembrane</keyword>
<feature type="compositionally biased region" description="Polar residues" evidence="1">
    <location>
        <begin position="93"/>
        <end position="109"/>
    </location>
</feature>
<name>A0A9W6KX54_9ACTN</name>
<sequence length="133" mass="14096">MPGHERGRGGPSLFSGMRRPDLVIVLAATWVISTAHVITFTFLAPYAGGRLDVRGVGFAVLLLEYGAEAVAASSVSGPIVDRRPQCSAREPQAGSTPQTDCSGDQTLTASGSRSRSCGRGCQPVYRLWQLHPL</sequence>
<comment type="caution">
    <text evidence="3">The sequence shown here is derived from an EMBL/GenBank/DDBJ whole genome shotgun (WGS) entry which is preliminary data.</text>
</comment>
<reference evidence="3" key="2">
    <citation type="submission" date="2023-01" db="EMBL/GenBank/DDBJ databases">
        <authorList>
            <person name="Sun Q."/>
            <person name="Evtushenko L."/>
        </authorList>
    </citation>
    <scope>NUCLEOTIDE SEQUENCE</scope>
    <source>
        <strain evidence="3">VKM Ac-1321</strain>
    </source>
</reference>
<feature type="region of interest" description="Disordered" evidence="1">
    <location>
        <begin position="81"/>
        <end position="119"/>
    </location>
</feature>
<proteinExistence type="predicted"/>
<feature type="transmembrane region" description="Helical" evidence="2">
    <location>
        <begin position="22"/>
        <end position="44"/>
    </location>
</feature>
<evidence type="ECO:0000256" key="2">
    <source>
        <dbReference type="SAM" id="Phobius"/>
    </source>
</evidence>
<gene>
    <name evidence="3" type="ORF">GCM10017581_097900</name>
</gene>
<keyword evidence="2" id="KW-0472">Membrane</keyword>
<evidence type="ECO:0000313" key="3">
    <source>
        <dbReference type="EMBL" id="GLL08030.1"/>
    </source>
</evidence>
<keyword evidence="4" id="KW-1185">Reference proteome</keyword>
<organism evidence="3 4">
    <name type="scientific">Dactylosporangium matsuzakiense</name>
    <dbReference type="NCBI Taxonomy" id="53360"/>
    <lineage>
        <taxon>Bacteria</taxon>
        <taxon>Bacillati</taxon>
        <taxon>Actinomycetota</taxon>
        <taxon>Actinomycetes</taxon>
        <taxon>Micromonosporales</taxon>
        <taxon>Micromonosporaceae</taxon>
        <taxon>Dactylosporangium</taxon>
    </lineage>
</organism>
<feature type="compositionally biased region" description="Low complexity" evidence="1">
    <location>
        <begin position="110"/>
        <end position="119"/>
    </location>
</feature>
<evidence type="ECO:0000256" key="1">
    <source>
        <dbReference type="SAM" id="MobiDB-lite"/>
    </source>
</evidence>
<accession>A0A9W6KX54</accession>